<dbReference type="PANTHER" id="PTHR47683">
    <property type="entry name" value="PSEUDOURIDINE SYNTHASE FAMILY PROTEIN-RELATED"/>
    <property type="match status" value="1"/>
</dbReference>
<evidence type="ECO:0000313" key="6">
    <source>
        <dbReference type="Proteomes" id="UP000072874"/>
    </source>
</evidence>
<evidence type="ECO:0000256" key="1">
    <source>
        <dbReference type="SAM" id="Coils"/>
    </source>
</evidence>
<dbReference type="InterPro" id="IPR006145">
    <property type="entry name" value="PsdUridine_synth_RsuA/RluA"/>
</dbReference>
<dbReference type="GO" id="GO:0009982">
    <property type="term" value="F:pseudouridine synthase activity"/>
    <property type="evidence" value="ECO:0007669"/>
    <property type="project" value="InterPro"/>
</dbReference>
<protein>
    <submittedName>
        <fullName evidence="4">RNA pseudouridylate synthase, putative</fullName>
        <ecNumber evidence="4">4.2.1.70</ecNumber>
    </submittedName>
</protein>
<dbReference type="GO" id="GO:0004730">
    <property type="term" value="F:pseudouridylate synthase activity"/>
    <property type="evidence" value="ECO:0007669"/>
    <property type="project" value="UniProtKB-EC"/>
</dbReference>
<evidence type="ECO:0000313" key="4">
    <source>
        <dbReference type="EMBL" id="CDU20796.1"/>
    </source>
</evidence>
<dbReference type="OrthoDB" id="440619at2759"/>
<dbReference type="EC" id="4.2.1.70" evidence="4"/>
<dbReference type="Proteomes" id="UP000072874">
    <property type="component" value="Chromosome 14"/>
</dbReference>
<evidence type="ECO:0000259" key="3">
    <source>
        <dbReference type="Pfam" id="PF00849"/>
    </source>
</evidence>
<sequence>MSVVNRLIWKHQTYKLIPNKAFKRFCTDKCVDIKNEIITHSYKKTEYEQNINKYKQCKDYIDLKQKIYYDYLSKEAPILNIGREKQMNEYIINNENHYKNYENSKNDKKNVQENSVNNLYENIRMGYIGEYKKWSKIIKKKKKELEKNIDKELLNLNEPKQGIEENTSTKYCNSNNNSNNNSSNSNNSNNNSSNSNNSNNNSSSNSKNANTNEINAVQNEKREYKHMGYIQNNVDEFIKCENEVNNKIEVGKNDILKKNSIPSSLSEIYIDNSKYFNNENYKIPNIIKLNQYCSYKGLCSSRFAYNNLKKGILKINDNIVYENVDVSINKDRVELTKVGKILLKDRITIIVNKPKHYLSISPDNKLNNKKLLVRNLIRNENKYIEEEHKCMSYFIYKNINIEKVNNLYVCGRLDANSSGLLIYTQDSIASSYLLNKYKYQVEKEYIITTFNEINECHLKMLKDNLFVDGKLIYKCHIQYVDSFTLIFKLYQGFHKIIRKICLLSNIKIRSLHRIRIGKIHLNNLPLGKWRFLMPNESFF</sequence>
<dbReference type="VEuPathDB" id="PlasmoDB:PY17X_1445100"/>
<proteinExistence type="predicted"/>
<keyword evidence="1" id="KW-0175">Coiled coil</keyword>
<keyword evidence="4" id="KW-0456">Lyase</keyword>
<reference evidence="4" key="2">
    <citation type="submission" date="2014-05" db="EMBL/GenBank/DDBJ databases">
        <authorList>
            <person name="Aslett A.Martin."/>
            <person name="De Silva Nishadi"/>
        </authorList>
    </citation>
    <scope>NUCLEOTIDE SEQUENCE</scope>
    <source>
        <strain evidence="4">YM</strain>
    </source>
</reference>
<evidence type="ECO:0000313" key="5">
    <source>
        <dbReference type="EMBL" id="VTZ81759.1"/>
    </source>
</evidence>
<reference evidence="5" key="4">
    <citation type="submission" date="2019-05" db="EMBL/GenBank/DDBJ databases">
        <authorList>
            <consortium name="Pathogen Informatics"/>
        </authorList>
    </citation>
    <scope>NUCLEOTIDE SEQUENCE</scope>
    <source>
        <strain evidence="5">17X</strain>
    </source>
</reference>
<feature type="compositionally biased region" description="Low complexity" evidence="2">
    <location>
        <begin position="173"/>
        <end position="206"/>
    </location>
</feature>
<feature type="region of interest" description="Disordered" evidence="2">
    <location>
        <begin position="160"/>
        <end position="211"/>
    </location>
</feature>
<dbReference type="AlphaFoldDB" id="A0A077YDE8"/>
<dbReference type="EMBL" id="LM993668">
    <property type="protein sequence ID" value="VTZ81759.1"/>
    <property type="molecule type" value="Genomic_DNA"/>
</dbReference>
<dbReference type="KEGG" id="pyo:PY17X_1445100"/>
<evidence type="ECO:0000256" key="2">
    <source>
        <dbReference type="SAM" id="MobiDB-lite"/>
    </source>
</evidence>
<gene>
    <name evidence="5" type="ORF">PY17X_1445100</name>
    <name evidence="4" type="ORF">PYYM_1446700</name>
</gene>
<name>A0A077YDE8_PLAYE</name>
<dbReference type="VEuPathDB" id="PlasmoDB:PYYM_1446700"/>
<dbReference type="OMA" id="LYQGFHK"/>
<feature type="domain" description="Pseudouridine synthase RsuA/RluA-like" evidence="3">
    <location>
        <begin position="348"/>
        <end position="515"/>
    </location>
</feature>
<evidence type="ECO:0000313" key="7">
    <source>
        <dbReference type="Proteomes" id="UP000072904"/>
    </source>
</evidence>
<dbReference type="Gene3D" id="3.30.2350.10">
    <property type="entry name" value="Pseudouridine synthase"/>
    <property type="match status" value="1"/>
</dbReference>
<dbReference type="InterPro" id="IPR050343">
    <property type="entry name" value="RsuA_PseudoU_synthase"/>
</dbReference>
<dbReference type="SUPFAM" id="SSF55120">
    <property type="entry name" value="Pseudouridine synthase"/>
    <property type="match status" value="1"/>
</dbReference>
<accession>A0A077YDE8</accession>
<dbReference type="VEuPathDB" id="PlasmoDB:Py17XNL_001401283"/>
<dbReference type="InterPro" id="IPR020103">
    <property type="entry name" value="PsdUridine_synth_cat_dom_sf"/>
</dbReference>
<dbReference type="PANTHER" id="PTHR47683:SF2">
    <property type="entry name" value="RNA-BINDING S4 DOMAIN-CONTAINING PROTEIN"/>
    <property type="match status" value="1"/>
</dbReference>
<organism evidence="4 7">
    <name type="scientific">Plasmodium yoelii</name>
    <dbReference type="NCBI Taxonomy" id="5861"/>
    <lineage>
        <taxon>Eukaryota</taxon>
        <taxon>Sar</taxon>
        <taxon>Alveolata</taxon>
        <taxon>Apicomplexa</taxon>
        <taxon>Aconoidasida</taxon>
        <taxon>Haemosporida</taxon>
        <taxon>Plasmodiidae</taxon>
        <taxon>Plasmodium</taxon>
        <taxon>Plasmodium (Vinckeia)</taxon>
    </lineage>
</organism>
<reference evidence="5" key="3">
    <citation type="submission" date="2014-05" db="EMBL/GenBank/DDBJ databases">
        <authorList>
            <person name="Aslett M.A."/>
            <person name="De Silva N."/>
        </authorList>
    </citation>
    <scope>NUCLEOTIDE SEQUENCE</scope>
    <source>
        <strain evidence="5">17X</strain>
    </source>
</reference>
<dbReference type="VEuPathDB" id="PlasmoDB:PY04000"/>
<dbReference type="Pfam" id="PF00849">
    <property type="entry name" value="PseudoU_synth_2"/>
    <property type="match status" value="1"/>
</dbReference>
<dbReference type="Proteomes" id="UP000072904">
    <property type="component" value="Chromosome 14"/>
</dbReference>
<feature type="coiled-coil region" evidence="1">
    <location>
        <begin position="94"/>
        <end position="155"/>
    </location>
</feature>
<dbReference type="EMBL" id="LK934642">
    <property type="protein sequence ID" value="CDU20796.1"/>
    <property type="molecule type" value="Genomic_DNA"/>
</dbReference>
<dbReference type="RefSeq" id="XP_724240.1">
    <property type="nucleotide sequence ID" value="XM_719147.1"/>
</dbReference>
<dbReference type="GO" id="GO:0003723">
    <property type="term" value="F:RNA binding"/>
    <property type="evidence" value="ECO:0007669"/>
    <property type="project" value="InterPro"/>
</dbReference>
<reference evidence="6 7" key="1">
    <citation type="journal article" date="2014" name="BMC Biol.">
        <title>A comprehensive evaluation of rodent malaria parasite genomes and gene expression.</title>
        <authorList>
            <person name="Otto T.D."/>
            <person name="Bohme U."/>
            <person name="Jackson A.P."/>
            <person name="Hunt M."/>
            <person name="Franke-Fayard B."/>
            <person name="Hoeijmakers W.A."/>
            <person name="Religa A.A."/>
            <person name="Robertson L."/>
            <person name="Sanders M."/>
            <person name="Ogun S.A."/>
            <person name="Cunningham D."/>
            <person name="Erhart A."/>
            <person name="Billker O."/>
            <person name="Khan S.M."/>
            <person name="Stunnenberg H.G."/>
            <person name="Langhorne J."/>
            <person name="Holder A.A."/>
            <person name="Waters A.P."/>
            <person name="Newbold C.I."/>
            <person name="Pain A."/>
            <person name="Berriman M."/>
            <person name="Janse C.J."/>
        </authorList>
    </citation>
    <scope>NUCLEOTIDE SEQUENCE [LARGE SCALE GENOMIC DNA]</scope>
    <source>
        <strain evidence="5 6">17X</strain>
        <strain evidence="4 7">YM</strain>
    </source>
</reference>
<dbReference type="GeneID" id="3789565"/>